<proteinExistence type="predicted"/>
<dbReference type="OrthoDB" id="9800940at2"/>
<dbReference type="Proteomes" id="UP000305131">
    <property type="component" value="Unassembled WGS sequence"/>
</dbReference>
<evidence type="ECO:0000313" key="3">
    <source>
        <dbReference type="Proteomes" id="UP000305131"/>
    </source>
</evidence>
<organism evidence="2 3">
    <name type="scientific">Xanthobacter autotrophicus</name>
    <dbReference type="NCBI Taxonomy" id="280"/>
    <lineage>
        <taxon>Bacteria</taxon>
        <taxon>Pseudomonadati</taxon>
        <taxon>Pseudomonadota</taxon>
        <taxon>Alphaproteobacteria</taxon>
        <taxon>Hyphomicrobiales</taxon>
        <taxon>Xanthobacteraceae</taxon>
        <taxon>Xanthobacter</taxon>
    </lineage>
</organism>
<evidence type="ECO:0000313" key="2">
    <source>
        <dbReference type="EMBL" id="TLX44726.1"/>
    </source>
</evidence>
<dbReference type="Pfam" id="PF23023">
    <property type="entry name" value="Anti-Pycsar_Apyc1"/>
    <property type="match status" value="1"/>
</dbReference>
<dbReference type="SMART" id="SM00849">
    <property type="entry name" value="Lactamase_B"/>
    <property type="match status" value="1"/>
</dbReference>
<dbReference type="AlphaFoldDB" id="A0A6C1KV12"/>
<comment type="caution">
    <text evidence="2">The sequence shown here is derived from an EMBL/GenBank/DDBJ whole genome shotgun (WGS) entry which is preliminary data.</text>
</comment>
<protein>
    <submittedName>
        <fullName evidence="2">MBL fold metallo-hydrolase</fullName>
    </submittedName>
</protein>
<dbReference type="PANTHER" id="PTHR46018:SF7">
    <property type="entry name" value="RIBONUCLEASE Z"/>
    <property type="match status" value="1"/>
</dbReference>
<feature type="domain" description="Metallo-beta-lactamase" evidence="1">
    <location>
        <begin position="32"/>
        <end position="233"/>
    </location>
</feature>
<dbReference type="SUPFAM" id="SSF56281">
    <property type="entry name" value="Metallo-hydrolase/oxidoreductase"/>
    <property type="match status" value="1"/>
</dbReference>
<accession>A0A6C1KV12</accession>
<name>A0A6C1KV12_XANAU</name>
<gene>
    <name evidence="2" type="ORF">FBQ73_01310</name>
</gene>
<dbReference type="EMBL" id="VAUP01000004">
    <property type="protein sequence ID" value="TLX44726.1"/>
    <property type="molecule type" value="Genomic_DNA"/>
</dbReference>
<dbReference type="GO" id="GO:0042781">
    <property type="term" value="F:3'-tRNA processing endoribonuclease activity"/>
    <property type="evidence" value="ECO:0007669"/>
    <property type="project" value="TreeGrafter"/>
</dbReference>
<dbReference type="InterPro" id="IPR001279">
    <property type="entry name" value="Metallo-B-lactamas"/>
</dbReference>
<dbReference type="CDD" id="cd07740">
    <property type="entry name" value="metallo-hydrolase-like_MBL-fold"/>
    <property type="match status" value="1"/>
</dbReference>
<evidence type="ECO:0000259" key="1">
    <source>
        <dbReference type="SMART" id="SM00849"/>
    </source>
</evidence>
<sequence length="261" mass="28238">MQPSRPGRAQRLDIMKLKVVGCGDAFGSGGRGNSCFLLTSQGHKATLDFGASALVNFNRFNMSSADIDTVFISHLHGDHFGGIPFLLLDGQFVHLRERPLAIVGPPGTRARLTAAMEVLFPGMGEIDWRFAWSVTEVEPGSTSRHGALTLTTAAVVHPSGAPSTALRLEDGARTLAFSGDTQWTDALLPIAQGADLFICESFAFEGEPYGHLAYRTIAHRRADLGARRILLTHMGDAMWARRGEVDPTHFIVAEDGLELDI</sequence>
<dbReference type="InterPro" id="IPR036866">
    <property type="entry name" value="RibonucZ/Hydroxyglut_hydro"/>
</dbReference>
<keyword evidence="2" id="KW-0378">Hydrolase</keyword>
<dbReference type="Gene3D" id="3.60.15.10">
    <property type="entry name" value="Ribonuclease Z/Hydroxyacylglutathione hydrolase-like"/>
    <property type="match status" value="1"/>
</dbReference>
<reference evidence="2 3" key="1">
    <citation type="submission" date="2019-05" db="EMBL/GenBank/DDBJ databases">
        <authorList>
            <person name="Zhou X."/>
        </authorList>
    </citation>
    <scope>NUCLEOTIDE SEQUENCE [LARGE SCALE GENOMIC DNA]</scope>
    <source>
        <strain evidence="2 3">DSM 432</strain>
    </source>
</reference>
<dbReference type="PANTHER" id="PTHR46018">
    <property type="entry name" value="ZINC PHOSPHODIESTERASE ELAC PROTEIN 1"/>
    <property type="match status" value="1"/>
</dbReference>